<evidence type="ECO:0000313" key="1">
    <source>
        <dbReference type="EMBL" id="PXF60674.1"/>
    </source>
</evidence>
<reference evidence="1" key="1">
    <citation type="submission" date="2018-01" db="EMBL/GenBank/DDBJ databases">
        <authorList>
            <person name="Krukenberg V."/>
        </authorList>
    </citation>
    <scope>NUCLEOTIDE SEQUENCE</scope>
    <source>
        <strain evidence="1">E20ANME2</strain>
    </source>
</reference>
<dbReference type="EMBL" id="PQXF01000013">
    <property type="protein sequence ID" value="PXF60674.1"/>
    <property type="molecule type" value="Genomic_DNA"/>
</dbReference>
<protein>
    <submittedName>
        <fullName evidence="1">Uncharacterized protein</fullName>
    </submittedName>
</protein>
<accession>A0AC61L2U3</accession>
<proteinExistence type="predicted"/>
<name>A0AC61L2U3_9EURY</name>
<sequence length="207" mass="23706">MGRSSNIVPKPEGLVLPEGLVFVENNLPTGQITLKKGKKYRYGAKIKTVEIGNWMIYASPGVHADVNIFEDRASAVIYKVVDATIPLTRYRLRGGTSEVQQNNLMVEVKSWLIEYGAHEYKKEEFKCAMISRPSSRIHNIDIKCYGCEMLGYSNSKLYDKYYFVIDEDLNTNKTKIRNVYRWAYQTPSGYHWKPVCEEITMKGGGNE</sequence>
<gene>
    <name evidence="1" type="ORF">C4B59_08375</name>
</gene>
<dbReference type="Proteomes" id="UP000248329">
    <property type="component" value="Unassembled WGS sequence"/>
</dbReference>
<evidence type="ECO:0000313" key="2">
    <source>
        <dbReference type="Proteomes" id="UP000248329"/>
    </source>
</evidence>
<comment type="caution">
    <text evidence="1">The sequence shown here is derived from an EMBL/GenBank/DDBJ whole genome shotgun (WGS) entry which is preliminary data.</text>
</comment>
<organism evidence="1 2">
    <name type="scientific">Candidatus Methanogaster sp</name>
    <dbReference type="NCBI Taxonomy" id="3386292"/>
    <lineage>
        <taxon>Archaea</taxon>
        <taxon>Methanobacteriati</taxon>
        <taxon>Methanobacteriota</taxon>
        <taxon>Stenosarchaea group</taxon>
        <taxon>Methanomicrobia</taxon>
        <taxon>Methanosarcinales</taxon>
        <taxon>ANME-2 cluster</taxon>
        <taxon>Candidatus Methanogasteraceae</taxon>
        <taxon>Candidatus Methanogaster</taxon>
    </lineage>
</organism>